<accession>M0QPG0</accession>
<protein>
    <submittedName>
        <fullName evidence="1">Uncharacterized protein</fullName>
    </submittedName>
</protein>
<evidence type="ECO:0000313" key="2">
    <source>
        <dbReference type="Proteomes" id="UP000011666"/>
    </source>
</evidence>
<dbReference type="STRING" id="1223545.GS4_23_01190"/>
<dbReference type="EMBL" id="BANX01000023">
    <property type="protein sequence ID" value="GAC69322.1"/>
    <property type="molecule type" value="Genomic_DNA"/>
</dbReference>
<dbReference type="RefSeq" id="WP_007622273.1">
    <property type="nucleotide sequence ID" value="NZ_BANX01000023.1"/>
</dbReference>
<name>M0QPG0_9ACTN</name>
<dbReference type="OrthoDB" id="4505613at2"/>
<comment type="caution">
    <text evidence="1">The sequence shown here is derived from an EMBL/GenBank/DDBJ whole genome shotgun (WGS) entry which is preliminary data.</text>
</comment>
<keyword evidence="2" id="KW-1185">Reference proteome</keyword>
<dbReference type="AlphaFoldDB" id="M0QPG0"/>
<sequence>MTDPIRETQALLSEIVRQITAGVESYDSFTFLWTYVGDRLIGDGRFYRAGSVVESRSVAARTMPECRAQFDRLRELEYTPETGALLYFRIAGDRPDRYSFTSKTFQNEPAEGVWLHRPGDYRRELARYPRRIVPEWMASRLRGVDDQTAALSGPREGAPAAVDLFRRREDRPVTLRNRLLLAAMFGALTRALGAGFSVEVDRDVTKVRISSPDTQSLSYTITLVDESRAVLSGRARIPDLEPNQIGTAADHGRRPGVDLFSAAPDWLTIEHLDPAVFDNALEFCVWHDEDSWWSSPAAADQATRAIRIAALELESPSDYAFVVACATVGNSKALTDAEIRKFAVDEASEWVIARNEHTFKPIPVDSYVRVVELAHRFPDNTQRRRPSIDYLSGWEILHHIGVTTGDGPAGLIRDEILAIQHSLVAGNNSVDVAIAANTSTIRWQSPPPRDVADSIIGHLHRLRELHYRADTGTWWYARITATTADFGDPTTPPPPHLQLAPDAYHRDLQHYPRPTPDWLINLWHSQAATLHTPAIGPALPIPPMPPFPIVAGRWAAIANLVYAFALPEERADGSLPIRVTPDGLYCNGREGYDLRLTALPDGRAVLSGIGLPWTSPTPADPTVITTDTPDWLPVTALHPAIDHSALTICWWWTGTHWEHSPTAPQTPPEQLPISWAIDRQITLRTLTQIITSTGRQIPPQQIDHFLTTNETNPQAAQPLLRAIVEGGR</sequence>
<evidence type="ECO:0000313" key="1">
    <source>
        <dbReference type="EMBL" id="GAC69322.1"/>
    </source>
</evidence>
<dbReference type="Proteomes" id="UP000011666">
    <property type="component" value="Unassembled WGS sequence"/>
</dbReference>
<proteinExistence type="predicted"/>
<reference evidence="1 2" key="1">
    <citation type="submission" date="2013-01" db="EMBL/GenBank/DDBJ databases">
        <title>Whole genome shotgun sequence of Gordonia soli NBRC 108243.</title>
        <authorList>
            <person name="Isaki-Nakamura S."/>
            <person name="Hosoyama A."/>
            <person name="Tsuchikane K."/>
            <person name="Ando Y."/>
            <person name="Baba S."/>
            <person name="Ohji S."/>
            <person name="Hamada M."/>
            <person name="Tamura T."/>
            <person name="Yamazoe A."/>
            <person name="Yamazaki S."/>
            <person name="Fujita N."/>
        </authorList>
    </citation>
    <scope>NUCLEOTIDE SEQUENCE [LARGE SCALE GENOMIC DNA]</scope>
    <source>
        <strain evidence="1 2">NBRC 108243</strain>
    </source>
</reference>
<gene>
    <name evidence="1" type="ORF">GS4_23_01190</name>
</gene>
<organism evidence="1 2">
    <name type="scientific">Gordonia soli NBRC 108243</name>
    <dbReference type="NCBI Taxonomy" id="1223545"/>
    <lineage>
        <taxon>Bacteria</taxon>
        <taxon>Bacillati</taxon>
        <taxon>Actinomycetota</taxon>
        <taxon>Actinomycetes</taxon>
        <taxon>Mycobacteriales</taxon>
        <taxon>Gordoniaceae</taxon>
        <taxon>Gordonia</taxon>
    </lineage>
</organism>